<accession>A0A974P4K0</accession>
<name>A0A974P4K0_9CAUL</name>
<proteinExistence type="predicted"/>
<reference evidence="1" key="1">
    <citation type="submission" date="2021-01" db="EMBL/GenBank/DDBJ databases">
        <title>Genome sequence of Phenylobacterium sp. 20VBR1 isolated from a valley glaceir, Ny-Alesund, Svalbard.</title>
        <authorList>
            <person name="Thomas F.A."/>
            <person name="Krishnan K.P."/>
            <person name="Sinha R.K."/>
        </authorList>
    </citation>
    <scope>NUCLEOTIDE SEQUENCE</scope>
    <source>
        <strain evidence="1">20VBR1</strain>
    </source>
</reference>
<dbReference type="EMBL" id="CP068570">
    <property type="protein sequence ID" value="QQZ50279.1"/>
    <property type="molecule type" value="Genomic_DNA"/>
</dbReference>
<gene>
    <name evidence="1" type="ORF">JKL49_00685</name>
</gene>
<organism evidence="1">
    <name type="scientific">Phenylobacterium glaciei</name>
    <dbReference type="NCBI Taxonomy" id="2803784"/>
    <lineage>
        <taxon>Bacteria</taxon>
        <taxon>Pseudomonadati</taxon>
        <taxon>Pseudomonadota</taxon>
        <taxon>Alphaproteobacteria</taxon>
        <taxon>Caulobacterales</taxon>
        <taxon>Caulobacteraceae</taxon>
        <taxon>Phenylobacterium</taxon>
    </lineage>
</organism>
<evidence type="ECO:0000313" key="1">
    <source>
        <dbReference type="EMBL" id="QQZ50279.1"/>
    </source>
</evidence>
<protein>
    <submittedName>
        <fullName evidence="1">Zinc ribbon domain-containing protein</fullName>
    </submittedName>
</protein>
<dbReference type="AlphaFoldDB" id="A0A974P4K0"/>
<sequence length="66" mass="7023">MSPSHTRKSGRLYRYYVSQTVINHGAGSSSIARVPAGEIEAAVIEQVRHAARAGGDRRGMARGSSP</sequence>